<name>A0A367ZUF7_9BACT</name>
<dbReference type="AlphaFoldDB" id="A0A367ZUF7"/>
<sequence length="486" mass="54213">MNTTPLPLFVSFLADQAPVPLTPLPPERQGRIYADVPHRYFATAEDLEAYVGTLRQLGVNVLLLLPHFLPSFSEYVVKDYERPCRLFGSWERFAAFMRFVAAQGLDRMIDIPFNHADWQAEHLRREWFIEAPTGGKEAGADDVDADGNRIRVNWGAFILDNANPALIDYWLERVIFPHVGQYHVNAIRIDAAWGLDPNGLARLVRETKARHPHVWFLAENLGMDKLINLARSGIAAGAERYFHNMYWYSGGRGIPADIYRFHKQSGGKPSCAIFASHDTLMPALKALATVQAPRLGHLSDKALHRQVIERDGLTSLAQLSAEERARVVRLMELEFILAAFQSTDLMFVAGAERGLLAKVDVLTSGPADFAKGIDSDLPGTMARVLQMKAADPLFCSEGVLLPFGEWRRGQTGCRGYVRTSGRRHLLVAVNTDPAKPAFFRLPKRLREARQIYELTPAGRRGPLPKTFGPELALGPGQAAILFTPEE</sequence>
<gene>
    <name evidence="1" type="ORF">OZSIB_0804</name>
</gene>
<evidence type="ECO:0008006" key="3">
    <source>
        <dbReference type="Google" id="ProtNLM"/>
    </source>
</evidence>
<dbReference type="SUPFAM" id="SSF51445">
    <property type="entry name" value="(Trans)glycosidases"/>
    <property type="match status" value="1"/>
</dbReference>
<proteinExistence type="predicted"/>
<dbReference type="Proteomes" id="UP000252355">
    <property type="component" value="Unassembled WGS sequence"/>
</dbReference>
<dbReference type="Gene3D" id="3.20.20.80">
    <property type="entry name" value="Glycosidases"/>
    <property type="match status" value="1"/>
</dbReference>
<comment type="caution">
    <text evidence="1">The sequence shown here is derived from an EMBL/GenBank/DDBJ whole genome shotgun (WGS) entry which is preliminary data.</text>
</comment>
<evidence type="ECO:0000313" key="2">
    <source>
        <dbReference type="Proteomes" id="UP000252355"/>
    </source>
</evidence>
<dbReference type="InterPro" id="IPR017853">
    <property type="entry name" value="GH"/>
</dbReference>
<reference evidence="1 2" key="1">
    <citation type="submission" date="2018-05" db="EMBL/GenBank/DDBJ databases">
        <title>A metagenomic window into the 2 km-deep terrestrial subsurface aquifer revealed taxonomically and functionally diverse microbial community comprising novel uncultured bacterial lineages.</title>
        <authorList>
            <person name="Kadnikov V.V."/>
            <person name="Mardanov A.V."/>
            <person name="Beletsky A.V."/>
            <person name="Banks D."/>
            <person name="Pimenov N.V."/>
            <person name="Frank Y.A."/>
            <person name="Karnachuk O.V."/>
            <person name="Ravin N.V."/>
        </authorList>
    </citation>
    <scope>NUCLEOTIDE SEQUENCE [LARGE SCALE GENOMIC DNA]</scope>
    <source>
        <strain evidence="1">BY5</strain>
    </source>
</reference>
<accession>A0A367ZUF7</accession>
<protein>
    <recommendedName>
        <fullName evidence="3">Glycosyl hydrolase family 13 catalytic domain-containing protein</fullName>
    </recommendedName>
</protein>
<organism evidence="1 2">
    <name type="scientific">Candidatus Ozemobacter sibiricus</name>
    <dbReference type="NCBI Taxonomy" id="2268124"/>
    <lineage>
        <taxon>Bacteria</taxon>
        <taxon>Candidatus Ozemobacteria</taxon>
        <taxon>Candidatus Ozemobacterales</taxon>
        <taxon>Candidatus Ozemobacteraceae</taxon>
        <taxon>Candidatus Ozemobacter</taxon>
    </lineage>
</organism>
<dbReference type="EMBL" id="QOQW01000001">
    <property type="protein sequence ID" value="RCK81670.1"/>
    <property type="molecule type" value="Genomic_DNA"/>
</dbReference>
<evidence type="ECO:0000313" key="1">
    <source>
        <dbReference type="EMBL" id="RCK81670.1"/>
    </source>
</evidence>